<evidence type="ECO:0000256" key="3">
    <source>
        <dbReference type="ARBA" id="ARBA00012916"/>
    </source>
</evidence>
<dbReference type="GO" id="GO:0004360">
    <property type="term" value="F:glutamine-fructose-6-phosphate transaminase (isomerizing) activity"/>
    <property type="evidence" value="ECO:0007669"/>
    <property type="project" value="UniProtKB-EC"/>
</dbReference>
<dbReference type="PANTHER" id="PTHR10937:SF0">
    <property type="entry name" value="GLUTAMINE--FRUCTOSE-6-PHOSPHATE TRANSAMINASE (ISOMERIZING)"/>
    <property type="match status" value="1"/>
</dbReference>
<dbReference type="OMA" id="ASEYRYA"/>
<evidence type="ECO:0000313" key="11">
    <source>
        <dbReference type="EMBL" id="CUG92499.1"/>
    </source>
</evidence>
<feature type="domain" description="SIS" evidence="10">
    <location>
        <begin position="338"/>
        <end position="477"/>
    </location>
</feature>
<dbReference type="SUPFAM" id="SSF56235">
    <property type="entry name" value="N-terminal nucleophile aminohydrolases (Ntn hydrolases)"/>
    <property type="match status" value="1"/>
</dbReference>
<evidence type="ECO:0000259" key="9">
    <source>
        <dbReference type="PROSITE" id="PS51278"/>
    </source>
</evidence>
<name>A0A0S4JP97_BODSA</name>
<dbReference type="InterPro" id="IPR047084">
    <property type="entry name" value="GFAT_N"/>
</dbReference>
<dbReference type="InterPro" id="IPR046348">
    <property type="entry name" value="SIS_dom_sf"/>
</dbReference>
<dbReference type="FunFam" id="3.40.50.10490:FF:000001">
    <property type="entry name" value="Glutamine--fructose-6-phosphate aminotransferase [isomerizing]"/>
    <property type="match status" value="1"/>
</dbReference>
<keyword evidence="8" id="KW-0175">Coiled coil</keyword>
<dbReference type="GO" id="GO:0006047">
    <property type="term" value="P:UDP-N-acetylglucosamine metabolic process"/>
    <property type="evidence" value="ECO:0007669"/>
    <property type="project" value="TreeGrafter"/>
</dbReference>
<evidence type="ECO:0000256" key="8">
    <source>
        <dbReference type="SAM" id="Coils"/>
    </source>
</evidence>
<gene>
    <name evidence="11" type="ORF">BSAL_37610</name>
</gene>
<keyword evidence="4 11" id="KW-0032">Aminotransferase</keyword>
<keyword evidence="5 11" id="KW-0808">Transferase</keyword>
<dbReference type="FunFam" id="3.40.50.10490:FF:000002">
    <property type="entry name" value="Glutamine--fructose-6-phosphate aminotransferase [isomerizing]"/>
    <property type="match status" value="1"/>
</dbReference>
<sequence>MPLKKKKKATYRSTRSTREVLEILLNGLQRLEYRGYDSAGICIDNPVDSETPILIREVGNVGALRTKVYATNNLPLDATHDNIVGIAHTRWATHGEPCERNAHPHSSNKLEFSVVHNGIMTNYVEVKKFLQEQSYTFTSDTDTEVIAVLAEYLKSQRPDVSFTQLTMEVMEMIGGAYALVLKSNKYYPGELIACKRGSPMIVGWRQLRHVDVVGVQDAERSPRGVELLTDFFISSDSSALAEHTSKVVYMDDDDVVHFHNGTASFYNKQRNEDFQKLRAEARELNQLEIAVESLSKGPYAHFMLKEIYEQSESVMNSMRGRLNFQTKSVMLGGLSEENVYTINSSRRILFISCGTSLNACLAVRPTFDELLNLPIAMENASDFLDRQPHVFRDDVCVFVSQSGETADTLRALEYCQKKGATLVGFTNTVGSSISRLTHFGSHLNCGVEVGVASTKAFTSQIVVMMLAVLRLSDDSRRLAPRRHEIMDALSRLSADVAECLRMVAPKVKALAQRLLDAKSVLVLGRGYQFASCLEAALKIKELTYVHTEGINSGELKHGPLALIDENIPVIIFCTKDAHIDRARSAIQQVRARKGKPIAIISERDEEVEAAADDIIQVPQTVDCLQALINIIPMQMLAYELAVLRGNNVDCPRNLAKSVTTQ</sequence>
<dbReference type="GO" id="GO:0097367">
    <property type="term" value="F:carbohydrate derivative binding"/>
    <property type="evidence" value="ECO:0007669"/>
    <property type="project" value="InterPro"/>
</dbReference>
<dbReference type="AlphaFoldDB" id="A0A0S4JP97"/>
<dbReference type="EC" id="2.6.1.16" evidence="3"/>
<dbReference type="SUPFAM" id="SSF53697">
    <property type="entry name" value="SIS domain"/>
    <property type="match status" value="1"/>
</dbReference>
<evidence type="ECO:0000256" key="2">
    <source>
        <dbReference type="ARBA" id="ARBA00004775"/>
    </source>
</evidence>
<reference evidence="12" key="1">
    <citation type="submission" date="2015-09" db="EMBL/GenBank/DDBJ databases">
        <authorList>
            <consortium name="Pathogen Informatics"/>
        </authorList>
    </citation>
    <scope>NUCLEOTIDE SEQUENCE [LARGE SCALE GENOMIC DNA]</scope>
    <source>
        <strain evidence="12">Lake Konstanz</strain>
    </source>
</reference>
<dbReference type="OrthoDB" id="15235at2759"/>
<dbReference type="VEuPathDB" id="TriTrypDB:BSAL_37610"/>
<dbReference type="InterPro" id="IPR035490">
    <property type="entry name" value="GlmS/FrlB_SIS"/>
</dbReference>
<dbReference type="Pfam" id="PF13522">
    <property type="entry name" value="GATase_6"/>
    <property type="match status" value="1"/>
</dbReference>
<dbReference type="CDD" id="cd05009">
    <property type="entry name" value="SIS_GlmS_GlmD_2"/>
    <property type="match status" value="1"/>
</dbReference>
<feature type="domain" description="SIS" evidence="10">
    <location>
        <begin position="510"/>
        <end position="651"/>
    </location>
</feature>
<dbReference type="InterPro" id="IPR029055">
    <property type="entry name" value="Ntn_hydrolases_N"/>
</dbReference>
<dbReference type="Gene3D" id="3.60.20.10">
    <property type="entry name" value="Glutamine Phosphoribosylpyrophosphate, subunit 1, domain 1"/>
    <property type="match status" value="1"/>
</dbReference>
<keyword evidence="7" id="KW-0315">Glutamine amidotransferase</keyword>
<dbReference type="GO" id="GO:0006487">
    <property type="term" value="P:protein N-linked glycosylation"/>
    <property type="evidence" value="ECO:0007669"/>
    <property type="project" value="TreeGrafter"/>
</dbReference>
<dbReference type="GO" id="GO:0006002">
    <property type="term" value="P:fructose 6-phosphate metabolic process"/>
    <property type="evidence" value="ECO:0007669"/>
    <property type="project" value="TreeGrafter"/>
</dbReference>
<dbReference type="CDD" id="cd00714">
    <property type="entry name" value="GFAT"/>
    <property type="match status" value="1"/>
</dbReference>
<accession>A0A0S4JP97</accession>
<dbReference type="NCBIfam" id="NF001484">
    <property type="entry name" value="PRK00331.1"/>
    <property type="match status" value="1"/>
</dbReference>
<dbReference type="PROSITE" id="PS51464">
    <property type="entry name" value="SIS"/>
    <property type="match status" value="2"/>
</dbReference>
<dbReference type="InterPro" id="IPR035466">
    <property type="entry name" value="GlmS/AgaS_SIS"/>
</dbReference>
<evidence type="ECO:0000256" key="5">
    <source>
        <dbReference type="ARBA" id="ARBA00022679"/>
    </source>
</evidence>
<proteinExistence type="predicted"/>
<dbReference type="EMBL" id="CYKH01002045">
    <property type="protein sequence ID" value="CUG92499.1"/>
    <property type="molecule type" value="Genomic_DNA"/>
</dbReference>
<dbReference type="Proteomes" id="UP000051952">
    <property type="component" value="Unassembled WGS sequence"/>
</dbReference>
<dbReference type="Pfam" id="PF01380">
    <property type="entry name" value="SIS"/>
    <property type="match status" value="2"/>
</dbReference>
<dbReference type="Gene3D" id="3.40.50.10490">
    <property type="entry name" value="Glucose-6-phosphate isomerase like protein, domain 1"/>
    <property type="match status" value="2"/>
</dbReference>
<protein>
    <recommendedName>
        <fullName evidence="3">glutamine--fructose-6-phosphate transaminase (isomerizing)</fullName>
        <ecNumber evidence="3">2.6.1.16</ecNumber>
    </recommendedName>
</protein>
<evidence type="ECO:0000259" key="10">
    <source>
        <dbReference type="PROSITE" id="PS51464"/>
    </source>
</evidence>
<dbReference type="InterPro" id="IPR001347">
    <property type="entry name" value="SIS_dom"/>
</dbReference>
<dbReference type="GO" id="GO:0046349">
    <property type="term" value="P:amino sugar biosynthetic process"/>
    <property type="evidence" value="ECO:0007669"/>
    <property type="project" value="UniProtKB-ARBA"/>
</dbReference>
<evidence type="ECO:0000256" key="4">
    <source>
        <dbReference type="ARBA" id="ARBA00022576"/>
    </source>
</evidence>
<dbReference type="InterPro" id="IPR017932">
    <property type="entry name" value="GATase_2_dom"/>
</dbReference>
<comment type="pathway">
    <text evidence="2">Nucleotide-sugar biosynthesis; UDP-N-acetyl-alpha-D-glucosamine biosynthesis; alpha-D-glucosamine 6-phosphate from D-fructose 6-phosphate: step 1/1.</text>
</comment>
<keyword evidence="12" id="KW-1185">Reference proteome</keyword>
<feature type="domain" description="Glutamine amidotransferase type-2" evidence="9">
    <location>
        <begin position="1"/>
        <end position="261"/>
    </location>
</feature>
<evidence type="ECO:0000256" key="6">
    <source>
        <dbReference type="ARBA" id="ARBA00022737"/>
    </source>
</evidence>
<dbReference type="PROSITE" id="PS51278">
    <property type="entry name" value="GATASE_TYPE_2"/>
    <property type="match status" value="1"/>
</dbReference>
<evidence type="ECO:0000256" key="1">
    <source>
        <dbReference type="ARBA" id="ARBA00001031"/>
    </source>
</evidence>
<dbReference type="PANTHER" id="PTHR10937">
    <property type="entry name" value="GLUCOSAMINE--FRUCTOSE-6-PHOSPHATE AMINOTRANSFERASE, ISOMERIZING"/>
    <property type="match status" value="1"/>
</dbReference>
<evidence type="ECO:0000256" key="7">
    <source>
        <dbReference type="ARBA" id="ARBA00022962"/>
    </source>
</evidence>
<keyword evidence="6" id="KW-0677">Repeat</keyword>
<dbReference type="FunFam" id="3.60.20.10:FF:000052">
    <property type="entry name" value="Glutamine--fructose-6-phosphate aminotransferase [isomerizing] 2"/>
    <property type="match status" value="1"/>
</dbReference>
<feature type="coiled-coil region" evidence="8">
    <location>
        <begin position="267"/>
        <end position="297"/>
    </location>
</feature>
<dbReference type="CDD" id="cd05008">
    <property type="entry name" value="SIS_GlmS_GlmD_1"/>
    <property type="match status" value="1"/>
</dbReference>
<comment type="catalytic activity">
    <reaction evidence="1">
        <text>D-fructose 6-phosphate + L-glutamine = D-glucosamine 6-phosphate + L-glutamate</text>
        <dbReference type="Rhea" id="RHEA:13237"/>
        <dbReference type="ChEBI" id="CHEBI:29985"/>
        <dbReference type="ChEBI" id="CHEBI:58359"/>
        <dbReference type="ChEBI" id="CHEBI:58725"/>
        <dbReference type="ChEBI" id="CHEBI:61527"/>
        <dbReference type="EC" id="2.6.1.16"/>
    </reaction>
</comment>
<organism evidence="11 12">
    <name type="scientific">Bodo saltans</name>
    <name type="common">Flagellated protozoan</name>
    <dbReference type="NCBI Taxonomy" id="75058"/>
    <lineage>
        <taxon>Eukaryota</taxon>
        <taxon>Discoba</taxon>
        <taxon>Euglenozoa</taxon>
        <taxon>Kinetoplastea</taxon>
        <taxon>Metakinetoplastina</taxon>
        <taxon>Eubodonida</taxon>
        <taxon>Bodonidae</taxon>
        <taxon>Bodo</taxon>
    </lineage>
</organism>
<evidence type="ECO:0000313" key="12">
    <source>
        <dbReference type="Proteomes" id="UP000051952"/>
    </source>
</evidence>